<keyword evidence="3" id="KW-1185">Reference proteome</keyword>
<dbReference type="GO" id="GO:0005509">
    <property type="term" value="F:calcium ion binding"/>
    <property type="evidence" value="ECO:0007669"/>
    <property type="project" value="InterPro"/>
</dbReference>
<proteinExistence type="predicted"/>
<dbReference type="InterPro" id="IPR028974">
    <property type="entry name" value="TSP_type-3_rpt"/>
</dbReference>
<name>A0A7K1LST3_9FLAO</name>
<feature type="compositionally biased region" description="Acidic residues" evidence="1">
    <location>
        <begin position="173"/>
        <end position="188"/>
    </location>
</feature>
<evidence type="ECO:0000313" key="2">
    <source>
        <dbReference type="EMBL" id="MUP43838.1"/>
    </source>
</evidence>
<feature type="region of interest" description="Disordered" evidence="1">
    <location>
        <begin position="143"/>
        <end position="188"/>
    </location>
</feature>
<dbReference type="PROSITE" id="PS51257">
    <property type="entry name" value="PROKAR_LIPOPROTEIN"/>
    <property type="match status" value="1"/>
</dbReference>
<dbReference type="EMBL" id="VJVW01000007">
    <property type="protein sequence ID" value="MUP43838.1"/>
    <property type="molecule type" value="Genomic_DNA"/>
</dbReference>
<dbReference type="Gene3D" id="4.10.1080.10">
    <property type="entry name" value="TSP type-3 repeat"/>
    <property type="match status" value="1"/>
</dbReference>
<gene>
    <name evidence="2" type="ORF">FLP08_14750</name>
</gene>
<comment type="caution">
    <text evidence="2">The sequence shown here is derived from an EMBL/GenBank/DDBJ whole genome shotgun (WGS) entry which is preliminary data.</text>
</comment>
<accession>A0A7K1LST3</accession>
<dbReference type="RefSeq" id="WP_156277869.1">
    <property type="nucleotide sequence ID" value="NZ_BAABGI010000006.1"/>
</dbReference>
<dbReference type="Proteomes" id="UP000460416">
    <property type="component" value="Unassembled WGS sequence"/>
</dbReference>
<feature type="compositionally biased region" description="Acidic residues" evidence="1">
    <location>
        <begin position="325"/>
        <end position="338"/>
    </location>
</feature>
<reference evidence="2 3" key="1">
    <citation type="submission" date="2019-07" db="EMBL/GenBank/DDBJ databases">
        <title>Gramella aestuarii sp. nov., isolated from a tidal flat, and emended description of Gramella echinicola.</title>
        <authorList>
            <person name="Liu L."/>
        </authorList>
    </citation>
    <scope>NUCLEOTIDE SEQUENCE [LARGE SCALE GENOMIC DNA]</scope>
    <source>
        <strain evidence="2 3">BS12</strain>
    </source>
</reference>
<dbReference type="SUPFAM" id="SSF103647">
    <property type="entry name" value="TSP type-3 repeat"/>
    <property type="match status" value="1"/>
</dbReference>
<sequence length="338" mass="37618">MRRLLFGIFSLSLLASCDDGDIIVTDFDFDESRIEFCDGPNKNVFYAINNDGVFESISLEYRNNELPIDDEGNLVPPDPIDEENIINLDDQNNRIVYRLYNGEIPTGSNSYFCSVVPPSQPRVVEEWVSGSGAFARITAGYTDETGDVDADGDGIDNIDEGWDPDGLNHQDTDSDGIPDYLDEDDDGDNVLTSVETSSSIPLNDAGVRDTDEDGILNYLDSDDDNDGVPTRLEVDPEDPLEPTLQVSTELGPDYLNPEQMPRFEHDQYKENVITRTFGFRILIEELQLTNQDGSGETQRFGQTYNFGNYNQGTVEVRTCPSQDPDCGEPESEEPTNAN</sequence>
<feature type="region of interest" description="Disordered" evidence="1">
    <location>
        <begin position="319"/>
        <end position="338"/>
    </location>
</feature>
<evidence type="ECO:0000256" key="1">
    <source>
        <dbReference type="SAM" id="MobiDB-lite"/>
    </source>
</evidence>
<evidence type="ECO:0000313" key="3">
    <source>
        <dbReference type="Proteomes" id="UP000460416"/>
    </source>
</evidence>
<feature type="region of interest" description="Disordered" evidence="1">
    <location>
        <begin position="218"/>
        <end position="243"/>
    </location>
</feature>
<dbReference type="AlphaFoldDB" id="A0A7K1LST3"/>
<protein>
    <submittedName>
        <fullName evidence="2">Uncharacterized protein</fullName>
    </submittedName>
</protein>
<dbReference type="OrthoDB" id="1159446at2"/>
<organism evidence="2 3">
    <name type="scientific">Christiangramia aestuarii</name>
    <dbReference type="NCBI Taxonomy" id="1028746"/>
    <lineage>
        <taxon>Bacteria</taxon>
        <taxon>Pseudomonadati</taxon>
        <taxon>Bacteroidota</taxon>
        <taxon>Flavobacteriia</taxon>
        <taxon>Flavobacteriales</taxon>
        <taxon>Flavobacteriaceae</taxon>
        <taxon>Christiangramia</taxon>
    </lineage>
</organism>
<feature type="compositionally biased region" description="Acidic residues" evidence="1">
    <location>
        <begin position="144"/>
        <end position="163"/>
    </location>
</feature>